<evidence type="ECO:0000256" key="1">
    <source>
        <dbReference type="ARBA" id="ARBA00001024"/>
    </source>
</evidence>
<dbReference type="AlphaFoldDB" id="A0A423X9I5"/>
<dbReference type="Pfam" id="PF01764">
    <property type="entry name" value="Lipase_3"/>
    <property type="match status" value="1"/>
</dbReference>
<keyword evidence="13" id="KW-0072">Autophagy</keyword>
<feature type="domain" description="Fungal lipase-type" evidence="21">
    <location>
        <begin position="270"/>
        <end position="332"/>
    </location>
</feature>
<dbReference type="PANTHER" id="PTHR47175">
    <property type="entry name" value="LIPASE ATG15-RELATED"/>
    <property type="match status" value="1"/>
</dbReference>
<keyword evidence="7" id="KW-0812">Transmembrane</keyword>
<reference evidence="22 23" key="1">
    <citation type="submission" date="2015-09" db="EMBL/GenBank/DDBJ databases">
        <title>Host preference determinants of Valsa canker pathogens revealed by comparative genomics.</title>
        <authorList>
            <person name="Yin Z."/>
            <person name="Huang L."/>
        </authorList>
    </citation>
    <scope>NUCLEOTIDE SEQUENCE [LARGE SCALE GENOMIC DNA]</scope>
    <source>
        <strain evidence="22 23">03-1</strain>
    </source>
</reference>
<dbReference type="InterPro" id="IPR029058">
    <property type="entry name" value="AB_hydrolase_fold"/>
</dbReference>
<dbReference type="GO" id="GO:0034727">
    <property type="term" value="P:piecemeal microautophagy of the nucleus"/>
    <property type="evidence" value="ECO:0007669"/>
    <property type="project" value="TreeGrafter"/>
</dbReference>
<evidence type="ECO:0000256" key="9">
    <source>
        <dbReference type="ARBA" id="ARBA00022801"/>
    </source>
</evidence>
<evidence type="ECO:0000313" key="22">
    <source>
        <dbReference type="EMBL" id="ROW12493.1"/>
    </source>
</evidence>
<evidence type="ECO:0000256" key="12">
    <source>
        <dbReference type="ARBA" id="ARBA00022989"/>
    </source>
</evidence>
<evidence type="ECO:0000256" key="13">
    <source>
        <dbReference type="ARBA" id="ARBA00023006"/>
    </source>
</evidence>
<dbReference type="GO" id="GO:0032585">
    <property type="term" value="C:multivesicular body membrane"/>
    <property type="evidence" value="ECO:0007669"/>
    <property type="project" value="UniProtKB-SubCell"/>
</dbReference>
<dbReference type="GO" id="GO:0004620">
    <property type="term" value="F:phospholipase activity"/>
    <property type="evidence" value="ECO:0007669"/>
    <property type="project" value="TreeGrafter"/>
</dbReference>
<comment type="catalytic activity">
    <reaction evidence="1">
        <text>a triacylglycerol + H2O = a diacylglycerol + a fatty acid + H(+)</text>
        <dbReference type="Rhea" id="RHEA:12044"/>
        <dbReference type="ChEBI" id="CHEBI:15377"/>
        <dbReference type="ChEBI" id="CHEBI:15378"/>
        <dbReference type="ChEBI" id="CHEBI:17855"/>
        <dbReference type="ChEBI" id="CHEBI:18035"/>
        <dbReference type="ChEBI" id="CHEBI:28868"/>
        <dbReference type="EC" id="3.1.1.3"/>
    </reaction>
</comment>
<dbReference type="InterPro" id="IPR050805">
    <property type="entry name" value="ATG15_Lipase"/>
</dbReference>
<proteinExistence type="inferred from homology"/>
<dbReference type="OrthoDB" id="58570at2759"/>
<comment type="similarity">
    <text evidence="4">Belongs to the AB hydrolase superfamily. Lipase family.</text>
</comment>
<evidence type="ECO:0000256" key="7">
    <source>
        <dbReference type="ARBA" id="ARBA00022692"/>
    </source>
</evidence>
<feature type="compositionally biased region" description="Low complexity" evidence="19">
    <location>
        <begin position="502"/>
        <end position="522"/>
    </location>
</feature>
<keyword evidence="14" id="KW-0443">Lipid metabolism</keyword>
<evidence type="ECO:0000256" key="3">
    <source>
        <dbReference type="ARBA" id="ARBA00004343"/>
    </source>
</evidence>
<evidence type="ECO:0000256" key="17">
    <source>
        <dbReference type="ARBA" id="ARBA00024663"/>
    </source>
</evidence>
<comment type="subcellular location">
    <subcellularLocation>
        <location evidence="3">Endosome</location>
        <location evidence="3">Multivesicular body membrane</location>
        <topology evidence="3">Single-pass type II membrane protein</topology>
    </subcellularLocation>
    <subcellularLocation>
        <location evidence="2">Prevacuolar compartment membrane</location>
        <topology evidence="2">Single-pass type II membrane protein</topology>
    </subcellularLocation>
</comment>
<feature type="region of interest" description="Disordered" evidence="19">
    <location>
        <begin position="467"/>
        <end position="523"/>
    </location>
</feature>
<keyword evidence="8" id="KW-0967">Endosome</keyword>
<dbReference type="InterPro" id="IPR002921">
    <property type="entry name" value="Fungal_lipase-type"/>
</dbReference>
<protein>
    <recommendedName>
        <fullName evidence="6">triacylglycerol lipase</fullName>
        <ecNumber evidence="6">3.1.1.3</ecNumber>
    </recommendedName>
    <alternativeName>
        <fullName evidence="18">Autophagy-related protein 15</fullName>
    </alternativeName>
</protein>
<evidence type="ECO:0000256" key="8">
    <source>
        <dbReference type="ARBA" id="ARBA00022753"/>
    </source>
</evidence>
<evidence type="ECO:0000256" key="11">
    <source>
        <dbReference type="ARBA" id="ARBA00022968"/>
    </source>
</evidence>
<evidence type="ECO:0000256" key="6">
    <source>
        <dbReference type="ARBA" id="ARBA00013279"/>
    </source>
</evidence>
<keyword evidence="12" id="KW-1133">Transmembrane helix</keyword>
<dbReference type="GO" id="GO:0046461">
    <property type="term" value="P:neutral lipid catabolic process"/>
    <property type="evidence" value="ECO:0007669"/>
    <property type="project" value="TreeGrafter"/>
</dbReference>
<dbReference type="Proteomes" id="UP000283895">
    <property type="component" value="Unassembled WGS sequence"/>
</dbReference>
<dbReference type="GO" id="GO:0006660">
    <property type="term" value="P:phosphatidylserine catabolic process"/>
    <property type="evidence" value="ECO:0007669"/>
    <property type="project" value="TreeGrafter"/>
</dbReference>
<feature type="region of interest" description="Disordered" evidence="19">
    <location>
        <begin position="537"/>
        <end position="639"/>
    </location>
</feature>
<dbReference type="EC" id="3.1.1.3" evidence="6"/>
<keyword evidence="20" id="KW-0732">Signal</keyword>
<evidence type="ECO:0000256" key="14">
    <source>
        <dbReference type="ARBA" id="ARBA00023098"/>
    </source>
</evidence>
<comment type="subunit">
    <text evidence="5">Binds to both phosphatidylinositol (PI) and phosphatidylinositol 3,5-bisphosphate (PIP2).</text>
</comment>
<comment type="caution">
    <text evidence="22">The sequence shown here is derived from an EMBL/GenBank/DDBJ whole genome shotgun (WGS) entry which is preliminary data.</text>
</comment>
<name>A0A423X9I5_9PEZI</name>
<dbReference type="Gene3D" id="3.40.50.1820">
    <property type="entry name" value="alpha/beta hydrolase"/>
    <property type="match status" value="1"/>
</dbReference>
<evidence type="ECO:0000256" key="4">
    <source>
        <dbReference type="ARBA" id="ARBA00010701"/>
    </source>
</evidence>
<keyword evidence="15" id="KW-0472">Membrane</keyword>
<evidence type="ECO:0000256" key="20">
    <source>
        <dbReference type="SAM" id="SignalP"/>
    </source>
</evidence>
<evidence type="ECO:0000256" key="2">
    <source>
        <dbReference type="ARBA" id="ARBA00004270"/>
    </source>
</evidence>
<evidence type="ECO:0000256" key="5">
    <source>
        <dbReference type="ARBA" id="ARBA00011137"/>
    </source>
</evidence>
<feature type="compositionally biased region" description="Low complexity" evidence="19">
    <location>
        <begin position="625"/>
        <end position="639"/>
    </location>
</feature>
<feature type="compositionally biased region" description="Low complexity" evidence="19">
    <location>
        <begin position="537"/>
        <end position="568"/>
    </location>
</feature>
<keyword evidence="16" id="KW-0325">Glycoprotein</keyword>
<gene>
    <name evidence="22" type="ORF">VMCG_00710</name>
</gene>
<dbReference type="GO" id="GO:0005775">
    <property type="term" value="C:vacuolar lumen"/>
    <property type="evidence" value="ECO:0007669"/>
    <property type="project" value="TreeGrafter"/>
</dbReference>
<comment type="function">
    <text evidence="17">Lipase which is essential for lysis of subvacuolar cytoplasm to vacuole targeted bodies and intravacuolar autophagic bodies. Involved in the lysis of intravacuolar multivesicular body (MVB) vesicles. The intravacuolar membrane disintegration by ATG15 is critical to life span extension.</text>
</comment>
<evidence type="ECO:0000256" key="16">
    <source>
        <dbReference type="ARBA" id="ARBA00023180"/>
    </source>
</evidence>
<dbReference type="SUPFAM" id="SSF53474">
    <property type="entry name" value="alpha/beta-Hydrolases"/>
    <property type="match status" value="1"/>
</dbReference>
<keyword evidence="23" id="KW-1185">Reference proteome</keyword>
<dbReference type="EMBL" id="LKEA01000001">
    <property type="protein sequence ID" value="ROW12493.1"/>
    <property type="molecule type" value="Genomic_DNA"/>
</dbReference>
<keyword evidence="11" id="KW-0735">Signal-anchor</keyword>
<dbReference type="PANTHER" id="PTHR47175:SF2">
    <property type="entry name" value="LIPASE ATG15-RELATED"/>
    <property type="match status" value="1"/>
</dbReference>
<feature type="signal peptide" evidence="20">
    <location>
        <begin position="1"/>
        <end position="37"/>
    </location>
</feature>
<keyword evidence="9" id="KW-0378">Hydrolase</keyword>
<dbReference type="GO" id="GO:0004806">
    <property type="term" value="F:triacylglycerol lipase activity"/>
    <property type="evidence" value="ECO:0007669"/>
    <property type="project" value="UniProtKB-EC"/>
</dbReference>
<dbReference type="FunFam" id="3.40.50.1820:FF:000129">
    <property type="entry name" value="Autophagy related lipase Atg15, putative"/>
    <property type="match status" value="1"/>
</dbReference>
<evidence type="ECO:0000256" key="18">
    <source>
        <dbReference type="ARBA" id="ARBA00029828"/>
    </source>
</evidence>
<sequence length="662" mass="71316">MILRRKSRGGDMCTSAGRVTAQLLLSFLAFSPNPVDAARNSRSNEQAVLPLQPDFFTPSPEPPAPAEHVFTLRHIFHHGTNKFPSLHRRQDVVHTEDQEVWLAAEDEHAQQRIPPLKARSDAHRIQRLVDRRPSVVDPMIASSREGGYVSVLSPDAWTLDDIAGPNITDRDTVVSLAYMSADAYIETPGDPQWAEVGDPFNRSADFGWESDGLRGHIFADDTNTTIVIGLKGTSMAVFDGEGTTTNDKLNDNLFFSCCCAQQGPWLWHQVCSCATGTYSCNNTCVVNALREENRYYMAARELYSNVTELYPDSNIWLTGHSLGGAVSAMLGLTYGLPVVTFEAVPEALPAGRLGLPVPPGSDPSNPQTREYTGAYHFGHTADPVYIGTCNGATASCSYAGYAMESACHTGRECVYDVVADKGWRVGIGTHKIHSVINDVILKYDEVAQCRFTPECRDCANWKMYESNGTESTTTSRTSASTKTRTRTETCRTPGWWGCLDETTTGGPTTTTTTSTSTSSTSTCKTPGWFGCNDKTTTATTTTSSSSSTPTVTTTTSSTSSDAPPSTSTNCETPGKFWGCWDSSTTTTTTSGGTPATSAATGSEPTITTPPITTTRPITPEPTASPPTSTSTSTSAVPTQSHHCTARNWFGFCKGLLGKEDEV</sequence>
<keyword evidence="10" id="KW-0442">Lipid degradation</keyword>
<feature type="chain" id="PRO_5019014222" description="triacylglycerol lipase" evidence="20">
    <location>
        <begin position="38"/>
        <end position="662"/>
    </location>
</feature>
<dbReference type="STRING" id="356882.A0A423X9I5"/>
<evidence type="ECO:0000256" key="19">
    <source>
        <dbReference type="SAM" id="MobiDB-lite"/>
    </source>
</evidence>
<dbReference type="GO" id="GO:0034496">
    <property type="term" value="P:multivesicular body membrane disassembly"/>
    <property type="evidence" value="ECO:0007669"/>
    <property type="project" value="TreeGrafter"/>
</dbReference>
<dbReference type="CDD" id="cd00519">
    <property type="entry name" value="Lipase_3"/>
    <property type="match status" value="1"/>
</dbReference>
<feature type="compositionally biased region" description="Low complexity" evidence="19">
    <location>
        <begin position="469"/>
        <end position="482"/>
    </location>
</feature>
<evidence type="ECO:0000256" key="10">
    <source>
        <dbReference type="ARBA" id="ARBA00022963"/>
    </source>
</evidence>
<evidence type="ECO:0000259" key="21">
    <source>
        <dbReference type="Pfam" id="PF01764"/>
    </source>
</evidence>
<evidence type="ECO:0000256" key="15">
    <source>
        <dbReference type="ARBA" id="ARBA00023136"/>
    </source>
</evidence>
<feature type="compositionally biased region" description="Low complexity" evidence="19">
    <location>
        <begin position="582"/>
        <end position="617"/>
    </location>
</feature>
<organism evidence="22 23">
    <name type="scientific">Cytospora schulzeri</name>
    <dbReference type="NCBI Taxonomy" id="448051"/>
    <lineage>
        <taxon>Eukaryota</taxon>
        <taxon>Fungi</taxon>
        <taxon>Dikarya</taxon>
        <taxon>Ascomycota</taxon>
        <taxon>Pezizomycotina</taxon>
        <taxon>Sordariomycetes</taxon>
        <taxon>Sordariomycetidae</taxon>
        <taxon>Diaporthales</taxon>
        <taxon>Cytosporaceae</taxon>
        <taxon>Cytospora</taxon>
    </lineage>
</organism>
<accession>A0A423X9I5</accession>
<evidence type="ECO:0000313" key="23">
    <source>
        <dbReference type="Proteomes" id="UP000283895"/>
    </source>
</evidence>